<reference evidence="4" key="2">
    <citation type="submission" date="2020-09" db="EMBL/GenBank/DDBJ databases">
        <authorList>
            <person name="Sun Q."/>
            <person name="Ohkuma M."/>
        </authorList>
    </citation>
    <scope>NUCLEOTIDE SEQUENCE</scope>
    <source>
        <strain evidence="4">JCM 4714</strain>
    </source>
</reference>
<name>A0A918YQT9_9ACTN</name>
<dbReference type="PANTHER" id="PTHR43576">
    <property type="entry name" value="ALPHA-L-ARABINOFURANOSIDASE C-RELATED"/>
    <property type="match status" value="1"/>
</dbReference>
<gene>
    <name evidence="4" type="ORF">GCM10010339_79100</name>
</gene>
<keyword evidence="2" id="KW-1133">Transmembrane helix</keyword>
<feature type="chain" id="PRO_5036850499" description="Cellulose-binding protein" evidence="3">
    <location>
        <begin position="20"/>
        <end position="560"/>
    </location>
</feature>
<evidence type="ECO:0008006" key="6">
    <source>
        <dbReference type="Google" id="ProtNLM"/>
    </source>
</evidence>
<evidence type="ECO:0000256" key="1">
    <source>
        <dbReference type="SAM" id="MobiDB-lite"/>
    </source>
</evidence>
<dbReference type="Gene3D" id="2.60.40.1180">
    <property type="entry name" value="Golgi alpha-mannosidase II"/>
    <property type="match status" value="1"/>
</dbReference>
<organism evidence="4 5">
    <name type="scientific">Streptomyces alanosinicus</name>
    <dbReference type="NCBI Taxonomy" id="68171"/>
    <lineage>
        <taxon>Bacteria</taxon>
        <taxon>Bacillati</taxon>
        <taxon>Actinomycetota</taxon>
        <taxon>Actinomycetes</taxon>
        <taxon>Kitasatosporales</taxon>
        <taxon>Streptomycetaceae</taxon>
        <taxon>Streptomyces</taxon>
    </lineage>
</organism>
<dbReference type="GO" id="GO:0000272">
    <property type="term" value="P:polysaccharide catabolic process"/>
    <property type="evidence" value="ECO:0007669"/>
    <property type="project" value="TreeGrafter"/>
</dbReference>
<dbReference type="InterPro" id="IPR017853">
    <property type="entry name" value="GH"/>
</dbReference>
<dbReference type="Proteomes" id="UP000655443">
    <property type="component" value="Unassembled WGS sequence"/>
</dbReference>
<reference evidence="4" key="1">
    <citation type="journal article" date="2014" name="Int. J. Syst. Evol. Microbiol.">
        <title>Complete genome sequence of Corynebacterium casei LMG S-19264T (=DSM 44701T), isolated from a smear-ripened cheese.</title>
        <authorList>
            <consortium name="US DOE Joint Genome Institute (JGI-PGF)"/>
            <person name="Walter F."/>
            <person name="Albersmeier A."/>
            <person name="Kalinowski J."/>
            <person name="Ruckert C."/>
        </authorList>
    </citation>
    <scope>NUCLEOTIDE SEQUENCE</scope>
    <source>
        <strain evidence="4">JCM 4714</strain>
    </source>
</reference>
<feature type="signal peptide" evidence="3">
    <location>
        <begin position="1"/>
        <end position="19"/>
    </location>
</feature>
<comment type="caution">
    <text evidence="4">The sequence shown here is derived from an EMBL/GenBank/DDBJ whole genome shotgun (WGS) entry which is preliminary data.</text>
</comment>
<accession>A0A918YQT9</accession>
<feature type="transmembrane region" description="Helical" evidence="2">
    <location>
        <begin position="530"/>
        <end position="549"/>
    </location>
</feature>
<evidence type="ECO:0000256" key="2">
    <source>
        <dbReference type="SAM" id="Phobius"/>
    </source>
</evidence>
<dbReference type="PANTHER" id="PTHR43576:SF3">
    <property type="entry name" value="ALPHA-L-ARABINOFURANOSIDASE C"/>
    <property type="match status" value="1"/>
</dbReference>
<feature type="compositionally biased region" description="Low complexity" evidence="1">
    <location>
        <begin position="469"/>
        <end position="493"/>
    </location>
</feature>
<proteinExistence type="predicted"/>
<dbReference type="NCBIfam" id="TIGR01167">
    <property type="entry name" value="LPXTG_anchor"/>
    <property type="match status" value="1"/>
</dbReference>
<protein>
    <recommendedName>
        <fullName evidence="6">Cellulose-binding protein</fullName>
    </recommendedName>
</protein>
<dbReference type="EMBL" id="BMVG01000038">
    <property type="protein sequence ID" value="GHE13130.1"/>
    <property type="molecule type" value="Genomic_DNA"/>
</dbReference>
<dbReference type="InterPro" id="IPR013780">
    <property type="entry name" value="Glyco_hydro_b"/>
</dbReference>
<sequence length="560" mass="57386">MAALVAGAGAGVLALNANAAPAVAVTVNAGTSLGTVPSTGVGLNTAVYDPHMNDTTASALMKAAGVRQLRYPGGSYADAYHWKTHTLDGGGWVAPGTDFDHFMATAKRVGAQPIITANYGSGTPQEAADWVKYANVDKGYGVKYWEIGNEISGNGYYGSKWELDNHADKSPREYAKNLLAYAKAMKAVDPKVKIGAVLNTPGSWPDGAKAAGDTADWNHTVLAIAGKSIDFAIIHWYPSASSTADLLHSPAQIAGLTSAVRSLLHTYAGAHAASVEIAVTETDSTQSPANTSQAAALFASDTYMNWLEHGAVNVDWWDLHNGMGKAPTTVGGETDYLDQGVLSSGSCVGGHCEPARETPFPTYWGIRSLTALARPGDTMVKASSAKQSVAVHAVRSSDGGLKVMLINKDSQNAAQVSLSYAGYTPAAGAVRTVSYTKGGTALTTATRGTAAAQTLPPYSITTLQLKPSSAASRAEAPSPAPTPAAAEPVASASGKIGTRAQASAAGVPVGRPDRSDTAGGLASTGMGSTVTYSALGGLLAVAAGSALVLRRRRSRGSHAR</sequence>
<evidence type="ECO:0000313" key="5">
    <source>
        <dbReference type="Proteomes" id="UP000655443"/>
    </source>
</evidence>
<keyword evidence="3" id="KW-0732">Signal</keyword>
<evidence type="ECO:0000256" key="3">
    <source>
        <dbReference type="SAM" id="SignalP"/>
    </source>
</evidence>
<dbReference type="SUPFAM" id="SSF51445">
    <property type="entry name" value="(Trans)glycosidases"/>
    <property type="match status" value="1"/>
</dbReference>
<dbReference type="AlphaFoldDB" id="A0A918YQT9"/>
<evidence type="ECO:0000313" key="4">
    <source>
        <dbReference type="EMBL" id="GHE13130.1"/>
    </source>
</evidence>
<keyword evidence="2" id="KW-0812">Transmembrane</keyword>
<dbReference type="Gene3D" id="3.20.20.80">
    <property type="entry name" value="Glycosidases"/>
    <property type="match status" value="1"/>
</dbReference>
<feature type="region of interest" description="Disordered" evidence="1">
    <location>
        <begin position="469"/>
        <end position="522"/>
    </location>
</feature>
<keyword evidence="2" id="KW-0472">Membrane</keyword>
<keyword evidence="5" id="KW-1185">Reference proteome</keyword>